<dbReference type="FunFam" id="1.10.287.70:FF:000072">
    <property type="entry name" value="Cyclic nucleotide gated channel beta 3"/>
    <property type="match status" value="1"/>
</dbReference>
<dbReference type="SUPFAM" id="SSF81324">
    <property type="entry name" value="Voltage-gated potassium channels"/>
    <property type="match status" value="1"/>
</dbReference>
<evidence type="ECO:0000256" key="9">
    <source>
        <dbReference type="SAM" id="Phobius"/>
    </source>
</evidence>
<dbReference type="PANTHER" id="PTHR45638:SF1">
    <property type="entry name" value="CYCLIC NUCLEOTIDE-GATED ION CHANNEL SUBUNIT B, ISOFORM A"/>
    <property type="match status" value="1"/>
</dbReference>
<evidence type="ECO:0000256" key="6">
    <source>
        <dbReference type="ARBA" id="ARBA00023136"/>
    </source>
</evidence>
<evidence type="ECO:0000256" key="4">
    <source>
        <dbReference type="ARBA" id="ARBA00022989"/>
    </source>
</evidence>
<evidence type="ECO:0000256" key="1">
    <source>
        <dbReference type="ARBA" id="ARBA00004141"/>
    </source>
</evidence>
<proteinExistence type="predicted"/>
<evidence type="ECO:0000256" key="5">
    <source>
        <dbReference type="ARBA" id="ARBA00023065"/>
    </source>
</evidence>
<evidence type="ECO:0000313" key="11">
    <source>
        <dbReference type="EMBL" id="MFH4980627.1"/>
    </source>
</evidence>
<feature type="transmembrane region" description="Helical" evidence="9">
    <location>
        <begin position="394"/>
        <end position="411"/>
    </location>
</feature>
<dbReference type="InterPro" id="IPR050866">
    <property type="entry name" value="CNG_cation_channel"/>
</dbReference>
<feature type="transmembrane region" description="Helical" evidence="9">
    <location>
        <begin position="468"/>
        <end position="489"/>
    </location>
</feature>
<name>A0ABD6EVB5_9BILA</name>
<keyword evidence="12" id="KW-1185">Reference proteome</keyword>
<keyword evidence="3 9" id="KW-0812">Transmembrane</keyword>
<keyword evidence="7" id="KW-1071">Ligand-gated ion channel</keyword>
<dbReference type="InterPro" id="IPR018490">
    <property type="entry name" value="cNMP-bd_dom_sf"/>
</dbReference>
<dbReference type="GO" id="GO:0016020">
    <property type="term" value="C:membrane"/>
    <property type="evidence" value="ECO:0007669"/>
    <property type="project" value="UniProtKB-SubCell"/>
</dbReference>
<comment type="caution">
    <text evidence="11">The sequence shown here is derived from an EMBL/GenBank/DDBJ whole genome shotgun (WGS) entry which is preliminary data.</text>
</comment>
<dbReference type="GO" id="GO:0034220">
    <property type="term" value="P:monoatomic ion transmembrane transport"/>
    <property type="evidence" value="ECO:0007669"/>
    <property type="project" value="UniProtKB-KW"/>
</dbReference>
<keyword evidence="5" id="KW-0406">Ion transport</keyword>
<keyword evidence="6 9" id="KW-0472">Membrane</keyword>
<accession>A0ABD6EVB5</accession>
<dbReference type="Pfam" id="PF00520">
    <property type="entry name" value="Ion_trans"/>
    <property type="match status" value="1"/>
</dbReference>
<dbReference type="FunFam" id="1.10.287.630:FF:000001">
    <property type="entry name" value="Cyclic nucleotide-gated channel alpha 3"/>
    <property type="match status" value="1"/>
</dbReference>
<keyword evidence="4 9" id="KW-1133">Transmembrane helix</keyword>
<feature type="non-terminal residue" evidence="11">
    <location>
        <position position="568"/>
    </location>
</feature>
<evidence type="ECO:0000256" key="7">
    <source>
        <dbReference type="ARBA" id="ARBA00023286"/>
    </source>
</evidence>
<evidence type="ECO:0000256" key="8">
    <source>
        <dbReference type="ARBA" id="ARBA00023303"/>
    </source>
</evidence>
<feature type="domain" description="Ion transport" evidence="10">
    <location>
        <begin position="257"/>
        <end position="500"/>
    </location>
</feature>
<dbReference type="InterPro" id="IPR005821">
    <property type="entry name" value="Ion_trans_dom"/>
</dbReference>
<evidence type="ECO:0000313" key="12">
    <source>
        <dbReference type="Proteomes" id="UP001608902"/>
    </source>
</evidence>
<dbReference type="Gene3D" id="1.10.287.630">
    <property type="entry name" value="Helix hairpin bin"/>
    <property type="match status" value="1"/>
</dbReference>
<keyword evidence="8" id="KW-0407">Ion channel</keyword>
<dbReference type="Proteomes" id="UP001608902">
    <property type="component" value="Unassembled WGS sequence"/>
</dbReference>
<evidence type="ECO:0000256" key="3">
    <source>
        <dbReference type="ARBA" id="ARBA00022692"/>
    </source>
</evidence>
<dbReference type="Gene3D" id="1.10.287.70">
    <property type="match status" value="1"/>
</dbReference>
<protein>
    <recommendedName>
        <fullName evidence="10">Ion transport domain-containing protein</fullName>
    </recommendedName>
</protein>
<comment type="subcellular location">
    <subcellularLocation>
        <location evidence="1">Membrane</location>
        <topology evidence="1">Multi-pass membrane protein</topology>
    </subcellularLocation>
</comment>
<reference evidence="11 12" key="1">
    <citation type="submission" date="2024-08" db="EMBL/GenBank/DDBJ databases">
        <title>Gnathostoma spinigerum genome.</title>
        <authorList>
            <person name="Gonzalez-Bertolin B."/>
            <person name="Monzon S."/>
            <person name="Zaballos A."/>
            <person name="Jimenez P."/>
            <person name="Dekumyoy P."/>
            <person name="Varona S."/>
            <person name="Cuesta I."/>
            <person name="Sumanam S."/>
            <person name="Adisakwattana P."/>
            <person name="Gasser R.B."/>
            <person name="Hernandez-Gonzalez A."/>
            <person name="Young N.D."/>
            <person name="Perteguer M.J."/>
        </authorList>
    </citation>
    <scope>NUCLEOTIDE SEQUENCE [LARGE SCALE GENOMIC DNA]</scope>
    <source>
        <strain evidence="11">AL3</strain>
        <tissue evidence="11">Liver</tissue>
    </source>
</reference>
<dbReference type="AlphaFoldDB" id="A0ABD6EVB5"/>
<evidence type="ECO:0000256" key="2">
    <source>
        <dbReference type="ARBA" id="ARBA00022448"/>
    </source>
</evidence>
<dbReference type="PANTHER" id="PTHR45638">
    <property type="entry name" value="CYCLIC NUCLEOTIDE-GATED CATION CHANNEL SUBUNIT A"/>
    <property type="match status" value="1"/>
</dbReference>
<gene>
    <name evidence="11" type="ORF">AB6A40_007336</name>
</gene>
<feature type="transmembrane region" description="Helical" evidence="9">
    <location>
        <begin position="255"/>
        <end position="275"/>
    </location>
</feature>
<keyword evidence="2" id="KW-0813">Transport</keyword>
<dbReference type="SUPFAM" id="SSF51206">
    <property type="entry name" value="cAMP-binding domain-like"/>
    <property type="match status" value="1"/>
</dbReference>
<feature type="transmembrane region" description="Helical" evidence="9">
    <location>
        <begin position="287"/>
        <end position="308"/>
    </location>
</feature>
<evidence type="ECO:0000259" key="10">
    <source>
        <dbReference type="Pfam" id="PF00520"/>
    </source>
</evidence>
<organism evidence="11 12">
    <name type="scientific">Gnathostoma spinigerum</name>
    <dbReference type="NCBI Taxonomy" id="75299"/>
    <lineage>
        <taxon>Eukaryota</taxon>
        <taxon>Metazoa</taxon>
        <taxon>Ecdysozoa</taxon>
        <taxon>Nematoda</taxon>
        <taxon>Chromadorea</taxon>
        <taxon>Rhabditida</taxon>
        <taxon>Spirurina</taxon>
        <taxon>Gnathostomatomorpha</taxon>
        <taxon>Gnathostomatoidea</taxon>
        <taxon>Gnathostomatidae</taxon>
        <taxon>Gnathostoma</taxon>
    </lineage>
</organism>
<dbReference type="EMBL" id="JBGFUD010005833">
    <property type="protein sequence ID" value="MFH4980627.1"/>
    <property type="molecule type" value="Genomic_DNA"/>
</dbReference>
<sequence>MATTRNERLAMQSMNERIVQRKKRIKQRLEQSRPAHLLFEDVITRDIAARTESITLDNQMKSSGLYGSVGMEMGAIVDGSQAKMTRVVIEEEKTEMDHYADLMSNIPGTVPIESPKQDLHDMSEYQPNCAGRPSSPQHETSPVSALGKLEPCGPSSMDREIDDESQSQVSFIIREKLHSFAGDLRRRTSQVRDIMLEEACADNNNSETSENVPIGNQHRPSLHSLIGLQRPVNNDASEQKFKLFQPSIDPHSRRYLFWLSIVTTAFLYNAFGIPLRSSYPYQTDENLIYWLIADYISDFIYLLDLLLIKPRLRFMRGGLCVTNLKEMAKHYFASSNFKYDLLALLPLEILYYFTGPYAAWRAPRLLKLISFWQLFSLLDNSFSNPYIVRITKTLGYMIYIIHCNSCAYYLLSAWQAFGQIAYNINGKWYLNKWVYNNRGNAYIRCFYFTAAVATSTGNNPAPTNVVEYIYMTFSWMMGVFVFALLLGQIRDIVSNANRNREQYRQTMDQALSECKRLQLPKELVDRVRDWFIYTWRQQKTLDEKKLIEKLPLKLQTDLALSVHYNTLS</sequence>